<sequence length="206" mass="23203">MALKNQILSLITEIRGRLDELESLTRALPISSVPSPMSFDEDGVVSVLSGPPLDFGKAPLEEPIEITPYALVDGFFQIGAPSANAVARIETFELSDLHRPAGSETVYGWSIYPVDQDNAWMTYEFTLREIDFDAYDWFEWVIKCSASIPETVSLRFHVDGDAFNEPIHRDEVRLNEFASFIYARISRDEIRSLGRELINGIPFLAV</sequence>
<dbReference type="Proteomes" id="UP000193409">
    <property type="component" value="Unassembled WGS sequence"/>
</dbReference>
<proteinExistence type="predicted"/>
<keyword evidence="2" id="KW-1185">Reference proteome</keyword>
<dbReference type="EMBL" id="FWFQ01000013">
    <property type="protein sequence ID" value="SLN42518.1"/>
    <property type="molecule type" value="Genomic_DNA"/>
</dbReference>
<protein>
    <submittedName>
        <fullName evidence="1">Uncharacterized protein</fullName>
    </submittedName>
</protein>
<dbReference type="RefSeq" id="WP_085868681.1">
    <property type="nucleotide sequence ID" value="NZ_FWFQ01000013.1"/>
</dbReference>
<organism evidence="1 2">
    <name type="scientific">Pseudoruegeria aquimaris</name>
    <dbReference type="NCBI Taxonomy" id="393663"/>
    <lineage>
        <taxon>Bacteria</taxon>
        <taxon>Pseudomonadati</taxon>
        <taxon>Pseudomonadota</taxon>
        <taxon>Alphaproteobacteria</taxon>
        <taxon>Rhodobacterales</taxon>
        <taxon>Roseobacteraceae</taxon>
        <taxon>Pseudoruegeria</taxon>
    </lineage>
</organism>
<name>A0A1Y5SML3_9RHOB</name>
<reference evidence="1 2" key="1">
    <citation type="submission" date="2017-03" db="EMBL/GenBank/DDBJ databases">
        <authorList>
            <person name="Afonso C.L."/>
            <person name="Miller P.J."/>
            <person name="Scott M.A."/>
            <person name="Spackman E."/>
            <person name="Goraichik I."/>
            <person name="Dimitrov K.M."/>
            <person name="Suarez D.L."/>
            <person name="Swayne D.E."/>
        </authorList>
    </citation>
    <scope>NUCLEOTIDE SEQUENCE [LARGE SCALE GENOMIC DNA]</scope>
    <source>
        <strain evidence="1 2">CECT 7680</strain>
    </source>
</reference>
<dbReference type="OrthoDB" id="9857174at2"/>
<accession>A0A1Y5SML3</accession>
<gene>
    <name evidence="1" type="ORF">PSA7680_02132</name>
</gene>
<evidence type="ECO:0000313" key="2">
    <source>
        <dbReference type="Proteomes" id="UP000193409"/>
    </source>
</evidence>
<dbReference type="AlphaFoldDB" id="A0A1Y5SML3"/>
<evidence type="ECO:0000313" key="1">
    <source>
        <dbReference type="EMBL" id="SLN42518.1"/>
    </source>
</evidence>